<gene>
    <name evidence="2" type="ORF">ERS852407_04685</name>
</gene>
<dbReference type="SUPFAM" id="SSF53335">
    <property type="entry name" value="S-adenosyl-L-methionine-dependent methyltransferases"/>
    <property type="match status" value="1"/>
</dbReference>
<accession>A0A174JMY4</accession>
<name>A0A174JMY4_9FIRM</name>
<dbReference type="RefSeq" id="WP_055658833.1">
    <property type="nucleotide sequence ID" value="NZ_CABIXC010000016.1"/>
</dbReference>
<dbReference type="GO" id="GO:0032259">
    <property type="term" value="P:methylation"/>
    <property type="evidence" value="ECO:0007669"/>
    <property type="project" value="UniProtKB-KW"/>
</dbReference>
<proteinExistence type="predicted"/>
<dbReference type="Gene3D" id="3.40.50.150">
    <property type="entry name" value="Vaccinia Virus protein VP39"/>
    <property type="match status" value="1"/>
</dbReference>
<dbReference type="CDD" id="cd02440">
    <property type="entry name" value="AdoMet_MTases"/>
    <property type="match status" value="1"/>
</dbReference>
<dbReference type="Proteomes" id="UP000095651">
    <property type="component" value="Unassembled WGS sequence"/>
</dbReference>
<evidence type="ECO:0000313" key="3">
    <source>
        <dbReference type="Proteomes" id="UP000095651"/>
    </source>
</evidence>
<reference evidence="2 3" key="1">
    <citation type="submission" date="2015-09" db="EMBL/GenBank/DDBJ databases">
        <authorList>
            <consortium name="Pathogen Informatics"/>
        </authorList>
    </citation>
    <scope>NUCLEOTIDE SEQUENCE [LARGE SCALE GENOMIC DNA]</scope>
    <source>
        <strain evidence="2 3">2789STDY5608850</strain>
    </source>
</reference>
<evidence type="ECO:0000259" key="1">
    <source>
        <dbReference type="Pfam" id="PF13649"/>
    </source>
</evidence>
<dbReference type="GO" id="GO:0008168">
    <property type="term" value="F:methyltransferase activity"/>
    <property type="evidence" value="ECO:0007669"/>
    <property type="project" value="UniProtKB-KW"/>
</dbReference>
<dbReference type="InterPro" id="IPR029063">
    <property type="entry name" value="SAM-dependent_MTases_sf"/>
</dbReference>
<evidence type="ECO:0000313" key="2">
    <source>
        <dbReference type="EMBL" id="CUP01082.1"/>
    </source>
</evidence>
<organism evidence="2 3">
    <name type="scientific">Hungatella hathewayi</name>
    <dbReference type="NCBI Taxonomy" id="154046"/>
    <lineage>
        <taxon>Bacteria</taxon>
        <taxon>Bacillati</taxon>
        <taxon>Bacillota</taxon>
        <taxon>Clostridia</taxon>
        <taxon>Lachnospirales</taxon>
        <taxon>Lachnospiraceae</taxon>
        <taxon>Hungatella</taxon>
    </lineage>
</organism>
<dbReference type="AlphaFoldDB" id="A0A174JMY4"/>
<dbReference type="EMBL" id="CYZE01000016">
    <property type="protein sequence ID" value="CUP01082.1"/>
    <property type="molecule type" value="Genomic_DNA"/>
</dbReference>
<protein>
    <submittedName>
        <fullName evidence="2">Methyltransferase domain</fullName>
    </submittedName>
</protein>
<dbReference type="Pfam" id="PF13649">
    <property type="entry name" value="Methyltransf_25"/>
    <property type="match status" value="1"/>
</dbReference>
<dbReference type="InterPro" id="IPR041698">
    <property type="entry name" value="Methyltransf_25"/>
</dbReference>
<feature type="domain" description="Methyltransferase" evidence="1">
    <location>
        <begin position="77"/>
        <end position="162"/>
    </location>
</feature>
<keyword evidence="2" id="KW-0489">Methyltransferase</keyword>
<keyword evidence="2" id="KW-0808">Transferase</keyword>
<sequence>MTYLEERVKIADFNRLWEEAITLPDGSYSRRQTDDEAEREFWKGFMGRKRSYQRDDTAETVMEAVRKLLADCRTASILEIGPGWGNYTMELAKLCGRMTCVDISPEVLFYIDQTAREQEIRHVTGVCSKWETFSSGERYDVVFGYNCFYRMRSLEECFRKMNETAEKMCIAGMNMGFMPPYYMEMKRELGCRLTYGKKDMIYFINVLYAMGIDAGMTVIPLKKKFLYDDLEQMVSGETSRVDAGADWVKDHKEQISQILQNYFRYNEEGKLEYEYSFRGALVYWKPKEQLS</sequence>